<dbReference type="InterPro" id="IPR002178">
    <property type="entry name" value="PTS_EIIA_type-2_dom"/>
</dbReference>
<dbReference type="PANTHER" id="PTHR30181:SF2">
    <property type="entry name" value="PTS SYSTEM MANNITOL-SPECIFIC EIICBA COMPONENT"/>
    <property type="match status" value="1"/>
</dbReference>
<protein>
    <recommendedName>
        <fullName evidence="2">Mannitol-specific phosphotransferase enzyme IIA component</fullName>
    </recommendedName>
    <alternativeName>
        <fullName evidence="10">EIIA</fullName>
    </alternativeName>
    <alternativeName>
        <fullName evidence="11">EIII</fullName>
    </alternativeName>
    <alternativeName>
        <fullName evidence="9">PTS system mannitol-specific EIIA component</fullName>
    </alternativeName>
</protein>
<evidence type="ECO:0000256" key="6">
    <source>
        <dbReference type="ARBA" id="ARBA00022679"/>
    </source>
</evidence>
<dbReference type="Gene3D" id="3.40.930.10">
    <property type="entry name" value="Mannitol-specific EII, Chain A"/>
    <property type="match status" value="1"/>
</dbReference>
<dbReference type="PANTHER" id="PTHR30181">
    <property type="entry name" value="MANNITOL PERMEASE IIC COMPONENT"/>
    <property type="match status" value="1"/>
</dbReference>
<feature type="domain" description="PTS EIIA type-2" evidence="12">
    <location>
        <begin position="3"/>
        <end position="144"/>
    </location>
</feature>
<evidence type="ECO:0000256" key="10">
    <source>
        <dbReference type="ARBA" id="ARBA00030956"/>
    </source>
</evidence>
<evidence type="ECO:0000256" key="3">
    <source>
        <dbReference type="ARBA" id="ARBA00022448"/>
    </source>
</evidence>
<dbReference type="InterPro" id="IPR016152">
    <property type="entry name" value="PTrfase/Anion_transptr"/>
</dbReference>
<organism evidence="13 14">
    <name type="scientific">Mycoplasma iguanae</name>
    <dbReference type="NCBI Taxonomy" id="292461"/>
    <lineage>
        <taxon>Bacteria</taxon>
        <taxon>Bacillati</taxon>
        <taxon>Mycoplasmatota</taxon>
        <taxon>Mollicutes</taxon>
        <taxon>Mycoplasmataceae</taxon>
        <taxon>Mycoplasma</taxon>
    </lineage>
</organism>
<dbReference type="Pfam" id="PF00359">
    <property type="entry name" value="PTS_EIIA_2"/>
    <property type="match status" value="1"/>
</dbReference>
<evidence type="ECO:0000313" key="14">
    <source>
        <dbReference type="Proteomes" id="UP001059252"/>
    </source>
</evidence>
<keyword evidence="7" id="KW-0598">Phosphotransferase system</keyword>
<keyword evidence="5 13" id="KW-0762">Sugar transport</keyword>
<evidence type="ECO:0000256" key="5">
    <source>
        <dbReference type="ARBA" id="ARBA00022597"/>
    </source>
</evidence>
<evidence type="ECO:0000259" key="12">
    <source>
        <dbReference type="PROSITE" id="PS51094"/>
    </source>
</evidence>
<evidence type="ECO:0000313" key="13">
    <source>
        <dbReference type="EMBL" id="UVD81732.1"/>
    </source>
</evidence>
<dbReference type="Proteomes" id="UP001059252">
    <property type="component" value="Chromosome"/>
</dbReference>
<keyword evidence="6" id="KW-0808">Transferase</keyword>
<evidence type="ECO:0000256" key="2">
    <source>
        <dbReference type="ARBA" id="ARBA00014783"/>
    </source>
</evidence>
<dbReference type="EMBL" id="CP102734">
    <property type="protein sequence ID" value="UVD81732.1"/>
    <property type="molecule type" value="Genomic_DNA"/>
</dbReference>
<evidence type="ECO:0000256" key="7">
    <source>
        <dbReference type="ARBA" id="ARBA00022683"/>
    </source>
</evidence>
<evidence type="ECO:0000256" key="4">
    <source>
        <dbReference type="ARBA" id="ARBA00022553"/>
    </source>
</evidence>
<evidence type="ECO:0000256" key="9">
    <source>
        <dbReference type="ARBA" id="ARBA00029908"/>
    </source>
</evidence>
<evidence type="ECO:0000256" key="8">
    <source>
        <dbReference type="ARBA" id="ARBA00022777"/>
    </source>
</evidence>
<dbReference type="PROSITE" id="PS51094">
    <property type="entry name" value="PTS_EIIA_TYPE_2"/>
    <property type="match status" value="1"/>
</dbReference>
<name>A0ABY5RBK9_9MOLU</name>
<keyword evidence="14" id="KW-1185">Reference proteome</keyword>
<dbReference type="SUPFAM" id="SSF55804">
    <property type="entry name" value="Phoshotransferase/anion transport protein"/>
    <property type="match status" value="1"/>
</dbReference>
<reference evidence="13" key="1">
    <citation type="submission" date="2022-08" db="EMBL/GenBank/DDBJ databases">
        <title>Complete genome of Mycoplasma iguanae type strain 2327.</title>
        <authorList>
            <person name="Spergser J."/>
        </authorList>
    </citation>
    <scope>NUCLEOTIDE SEQUENCE</scope>
    <source>
        <strain evidence="13">2327</strain>
    </source>
</reference>
<proteinExistence type="predicted"/>
<evidence type="ECO:0000256" key="1">
    <source>
        <dbReference type="ARBA" id="ARBA00002434"/>
    </source>
</evidence>
<evidence type="ECO:0000256" key="11">
    <source>
        <dbReference type="ARBA" id="ARBA00030962"/>
    </source>
</evidence>
<dbReference type="InterPro" id="IPR050893">
    <property type="entry name" value="Sugar_PTS"/>
</dbReference>
<comment type="function">
    <text evidence="1">The phosphoenolpyruvate-dependent sugar phosphotransferase system (sugar PTS), a major carbohydrate active transport system, catalyzes the phosphorylation of incoming sugar substrates concomitantly with their translocation across the cell membrane. The enzyme II CmtAB PTS system is involved in D-mannitol transport.</text>
</comment>
<keyword evidence="8" id="KW-0418">Kinase</keyword>
<accession>A0ABY5RBK9</accession>
<keyword evidence="4" id="KW-0597">Phosphoprotein</keyword>
<keyword evidence="3" id="KW-0813">Transport</keyword>
<dbReference type="PROSITE" id="PS00372">
    <property type="entry name" value="PTS_EIIA_TYPE_2_HIS"/>
    <property type="match status" value="1"/>
</dbReference>
<sequence>MNIFFTKENIFLNQEIHSKQEAIKKVMEIFLEKNAVFAEYESSIIKRDQDASVALGNFLALPHGQLDSEHLIKSNCVILIHTKELFYWDNEPIRFIFALALKNQNQMEFIQKAGVTFSDIDEVNKYLNKKDLTVDDLFNWIENQ</sequence>
<dbReference type="RefSeq" id="WP_258210906.1">
    <property type="nucleotide sequence ID" value="NZ_CP102734.1"/>
</dbReference>
<gene>
    <name evidence="13" type="ORF">NV226_00205</name>
</gene>